<dbReference type="GO" id="GO:0140359">
    <property type="term" value="F:ABC-type transporter activity"/>
    <property type="evidence" value="ECO:0007669"/>
    <property type="project" value="InterPro"/>
</dbReference>
<dbReference type="PROSITE" id="PS50929">
    <property type="entry name" value="ABC_TM1F"/>
    <property type="match status" value="1"/>
</dbReference>
<feature type="transmembrane region" description="Helical" evidence="5">
    <location>
        <begin position="145"/>
        <end position="166"/>
    </location>
</feature>
<protein>
    <submittedName>
        <fullName evidence="7">ABC transporter ATPase and permease components</fullName>
    </submittedName>
</protein>
<dbReference type="GO" id="GO:0005524">
    <property type="term" value="F:ATP binding"/>
    <property type="evidence" value="ECO:0007669"/>
    <property type="project" value="InterPro"/>
</dbReference>
<gene>
    <name evidence="7" type="ORF">HMPREF5175_00489</name>
</gene>
<sequence length="287" mass="31995">MSLKFANKKKLALYVFLACISACGNVVIAYVTKIMLNSAQYHRGSLKQLILIAALGAVSLIIIMFLNFAYRYLRSDITRDINLNLKEKTITYLIAQQNDSQKDGLNLMTNDLKQIESLKITNELMIISEIAAFAISIFVGLINSWLLTIIFVIATIIPGFIQKFFIKDIQNKSAIWEKQNAEYTQATVDAINGSKTAMLYDAQVPVISYVIKQAKQMENALRSLNYTQGAISTLIITIADIFSFIIPFLVGAILMFNGQIGAGTLVMIVQLSNDFINPITMILDQLN</sequence>
<name>A0AB34P2T6_LACGS</name>
<evidence type="ECO:0000256" key="1">
    <source>
        <dbReference type="ARBA" id="ARBA00004651"/>
    </source>
</evidence>
<evidence type="ECO:0000313" key="7">
    <source>
        <dbReference type="EMBL" id="KFL97650.1"/>
    </source>
</evidence>
<dbReference type="Gene3D" id="1.20.1560.10">
    <property type="entry name" value="ABC transporter type 1, transmembrane domain"/>
    <property type="match status" value="1"/>
</dbReference>
<reference evidence="7 8" key="1">
    <citation type="submission" date="2010-03" db="EMBL/GenBank/DDBJ databases">
        <title>The Genome Sequence of Lactobacillus gasseri strain SV-16A-US.</title>
        <authorList>
            <consortium name="The Broad Institute Genome Sequencing Platform"/>
            <person name="Ward D."/>
            <person name="Earl A."/>
            <person name="Feldgarden M."/>
            <person name="Gevers D."/>
            <person name="Young S.K."/>
            <person name="Zeng Q."/>
            <person name="Koehrsen M."/>
            <person name="Alvarado L."/>
            <person name="Berlin A."/>
            <person name="Bochicchio J."/>
            <person name="Borenstein D."/>
            <person name="Chapman S.B."/>
            <person name="Chen Z."/>
            <person name="Engels R."/>
            <person name="Freedman E."/>
            <person name="Gellesch M."/>
            <person name="Goldberg J."/>
            <person name="Griggs A."/>
            <person name="Gujja S."/>
            <person name="Heilman E."/>
            <person name="Heiman D."/>
            <person name="Hepburn T."/>
            <person name="Howarth C."/>
            <person name="Jen D."/>
            <person name="Larson L."/>
            <person name="Mehta T."/>
            <person name="Park D."/>
            <person name="Pearson M."/>
            <person name="Roberts A."/>
            <person name="Saif S."/>
            <person name="Shea T."/>
            <person name="Shenoy N."/>
            <person name="Sisk P."/>
            <person name="Stolte C."/>
            <person name="Sykes S."/>
            <person name="Thomson T."/>
            <person name="Walk T."/>
            <person name="White J."/>
            <person name="Yandava C."/>
            <person name="Liu Y."/>
            <person name="Xu Q."/>
            <person name="Haas B."/>
            <person name="Nusbaum C."/>
            <person name="Birren B."/>
        </authorList>
    </citation>
    <scope>NUCLEOTIDE SEQUENCE [LARGE SCALE GENOMIC DNA]</scope>
    <source>
        <strain evidence="7 8">SV-16A-US</strain>
    </source>
</reference>
<evidence type="ECO:0000256" key="4">
    <source>
        <dbReference type="ARBA" id="ARBA00023136"/>
    </source>
</evidence>
<feature type="transmembrane region" description="Helical" evidence="5">
    <location>
        <begin position="48"/>
        <end position="70"/>
    </location>
</feature>
<dbReference type="EMBL" id="KN050674">
    <property type="protein sequence ID" value="KFL97650.1"/>
    <property type="molecule type" value="Genomic_DNA"/>
</dbReference>
<dbReference type="GO" id="GO:0005886">
    <property type="term" value="C:plasma membrane"/>
    <property type="evidence" value="ECO:0007669"/>
    <property type="project" value="UniProtKB-SubCell"/>
</dbReference>
<dbReference type="InterPro" id="IPR011527">
    <property type="entry name" value="ABC1_TM_dom"/>
</dbReference>
<evidence type="ECO:0000313" key="8">
    <source>
        <dbReference type="Proteomes" id="UP000030761"/>
    </source>
</evidence>
<evidence type="ECO:0000256" key="3">
    <source>
        <dbReference type="ARBA" id="ARBA00022989"/>
    </source>
</evidence>
<keyword evidence="3 5" id="KW-1133">Transmembrane helix</keyword>
<dbReference type="Pfam" id="PF00664">
    <property type="entry name" value="ABC_membrane"/>
    <property type="match status" value="1"/>
</dbReference>
<dbReference type="AlphaFoldDB" id="A0AB34P2T6"/>
<keyword evidence="2 5" id="KW-0812">Transmembrane</keyword>
<organism evidence="7 8">
    <name type="scientific">Lactobacillus gasseri SV-16A-US</name>
    <dbReference type="NCBI Taxonomy" id="575604"/>
    <lineage>
        <taxon>Bacteria</taxon>
        <taxon>Bacillati</taxon>
        <taxon>Bacillota</taxon>
        <taxon>Bacilli</taxon>
        <taxon>Lactobacillales</taxon>
        <taxon>Lactobacillaceae</taxon>
        <taxon>Lactobacillus</taxon>
    </lineage>
</organism>
<dbReference type="Proteomes" id="UP000030761">
    <property type="component" value="Unassembled WGS sequence"/>
</dbReference>
<proteinExistence type="predicted"/>
<evidence type="ECO:0000259" key="6">
    <source>
        <dbReference type="PROSITE" id="PS50929"/>
    </source>
</evidence>
<dbReference type="SUPFAM" id="SSF90123">
    <property type="entry name" value="ABC transporter transmembrane region"/>
    <property type="match status" value="1"/>
</dbReference>
<evidence type="ECO:0000256" key="5">
    <source>
        <dbReference type="SAM" id="Phobius"/>
    </source>
</evidence>
<dbReference type="InterPro" id="IPR036640">
    <property type="entry name" value="ABC1_TM_sf"/>
</dbReference>
<feature type="domain" description="ABC transmembrane type-1" evidence="6">
    <location>
        <begin position="12"/>
        <end position="287"/>
    </location>
</feature>
<comment type="subcellular location">
    <subcellularLocation>
        <location evidence="1">Cell membrane</location>
        <topology evidence="1">Multi-pass membrane protein</topology>
    </subcellularLocation>
</comment>
<feature type="transmembrane region" description="Helical" evidence="5">
    <location>
        <begin position="12"/>
        <end position="36"/>
    </location>
</feature>
<evidence type="ECO:0000256" key="2">
    <source>
        <dbReference type="ARBA" id="ARBA00022692"/>
    </source>
</evidence>
<accession>A0AB34P2T6</accession>
<keyword evidence="4 5" id="KW-0472">Membrane</keyword>
<feature type="transmembrane region" description="Helical" evidence="5">
    <location>
        <begin position="231"/>
        <end position="256"/>
    </location>
</feature>